<evidence type="ECO:0000256" key="8">
    <source>
        <dbReference type="ARBA" id="ARBA00022833"/>
    </source>
</evidence>
<keyword evidence="6" id="KW-0863">Zinc-finger</keyword>
<evidence type="ECO:0000256" key="6">
    <source>
        <dbReference type="ARBA" id="ARBA00022771"/>
    </source>
</evidence>
<evidence type="ECO:0000313" key="10">
    <source>
        <dbReference type="EMBL" id="OHT10625.1"/>
    </source>
</evidence>
<evidence type="ECO:0000256" key="2">
    <source>
        <dbReference type="ARBA" id="ARBA00012251"/>
    </source>
</evidence>
<keyword evidence="5" id="KW-0677">Repeat</keyword>
<reference evidence="10" key="1">
    <citation type="submission" date="2016-10" db="EMBL/GenBank/DDBJ databases">
        <authorList>
            <person name="Benchimol M."/>
            <person name="Almeida L.G."/>
            <person name="Vasconcelos A.T."/>
            <person name="Perreira-Neves A."/>
            <person name="Rosa I.A."/>
            <person name="Tasca T."/>
            <person name="Bogo M.R."/>
            <person name="de Souza W."/>
        </authorList>
    </citation>
    <scope>NUCLEOTIDE SEQUENCE [LARGE SCALE GENOMIC DNA]</scope>
    <source>
        <strain evidence="10">K</strain>
    </source>
</reference>
<dbReference type="AlphaFoldDB" id="A0A1J4KH06"/>
<evidence type="ECO:0000256" key="3">
    <source>
        <dbReference type="ARBA" id="ARBA00022679"/>
    </source>
</evidence>
<accession>A0A1J4KH06</accession>
<dbReference type="PROSITE" id="PS51873">
    <property type="entry name" value="TRIAD"/>
    <property type="match status" value="1"/>
</dbReference>
<dbReference type="PANTHER" id="PTHR11685">
    <property type="entry name" value="RBR FAMILY RING FINGER AND IBR DOMAIN-CONTAINING"/>
    <property type="match status" value="1"/>
</dbReference>
<comment type="catalytic activity">
    <reaction evidence="1">
        <text>[E2 ubiquitin-conjugating enzyme]-S-ubiquitinyl-L-cysteine + [acceptor protein]-L-lysine = [E2 ubiquitin-conjugating enzyme]-L-cysteine + [acceptor protein]-N(6)-ubiquitinyl-L-lysine.</text>
        <dbReference type="EC" id="2.3.2.31"/>
    </reaction>
</comment>
<dbReference type="Pfam" id="PF01485">
    <property type="entry name" value="IBR"/>
    <property type="match status" value="1"/>
</dbReference>
<keyword evidence="4" id="KW-0479">Metal-binding</keyword>
<dbReference type="SMART" id="SM00647">
    <property type="entry name" value="IBR"/>
    <property type="match status" value="2"/>
</dbReference>
<dbReference type="InterPro" id="IPR031127">
    <property type="entry name" value="E3_UB_ligase_RBR"/>
</dbReference>
<keyword evidence="7" id="KW-0833">Ubl conjugation pathway</keyword>
<keyword evidence="3" id="KW-0808">Transferase</keyword>
<evidence type="ECO:0000313" key="11">
    <source>
        <dbReference type="Proteomes" id="UP000179807"/>
    </source>
</evidence>
<dbReference type="Proteomes" id="UP000179807">
    <property type="component" value="Unassembled WGS sequence"/>
</dbReference>
<dbReference type="RefSeq" id="XP_068363761.1">
    <property type="nucleotide sequence ID" value="XM_068491696.1"/>
</dbReference>
<dbReference type="Gene3D" id="1.20.120.1750">
    <property type="match status" value="1"/>
</dbReference>
<protein>
    <recommendedName>
        <fullName evidence="2">RBR-type E3 ubiquitin transferase</fullName>
        <ecNumber evidence="2">2.3.2.31</ecNumber>
    </recommendedName>
</protein>
<feature type="domain" description="RING-type" evidence="9">
    <location>
        <begin position="129"/>
        <end position="336"/>
    </location>
</feature>
<sequence>MTLINPFFQEYDQYGLCMETQDAVDLFVTIDLHNKNEIIPKTRQTVFTEVKDEHVFDSIMQQCRTIAENLNVHELVAFMILETQNWNVHRVFENWAQFHDSILESIGIRPDFVMMDPSLRHPIPQDGEEYMECGICFCECEPQDMWELQCGHCFCTECWRQHSKSYIEQGKHQVPCQMEGCRCKLPPNSVEMICGEEMYNNLLKFILNQQVSMADTLTNCPNPRCGKPVDVLTTGLCGVLKCSCGYEFCSECNEPSHAPATCAEKQFWEASTGDDVMQRRLFGENVKICPNCKSIIEKNGGCNHMTCYKCRYEFCWMCMQKWSEHPQNFYNCAAYRKEDDPFLKKPDNINREFLACYHDVFMKYHVSNKALKEKTEQYTRLINAKIVPEQGLSENEVNESIKNLLNLIYWTDENFKWAQVHMFNILYNEIRMKNIPLEQQMNVYNKPDQYFRNKADACEYALFKFTLESAMKTVGDIEAKITNIHTASTRIQFIDILKYTRKISVFRESLLKHCDPHYD</sequence>
<keyword evidence="8" id="KW-0862">Zinc</keyword>
<evidence type="ECO:0000259" key="9">
    <source>
        <dbReference type="PROSITE" id="PS51873"/>
    </source>
</evidence>
<dbReference type="InterPro" id="IPR002867">
    <property type="entry name" value="IBR_dom"/>
</dbReference>
<organism evidence="10 11">
    <name type="scientific">Tritrichomonas foetus</name>
    <dbReference type="NCBI Taxonomy" id="1144522"/>
    <lineage>
        <taxon>Eukaryota</taxon>
        <taxon>Metamonada</taxon>
        <taxon>Parabasalia</taxon>
        <taxon>Tritrichomonadida</taxon>
        <taxon>Tritrichomonadidae</taxon>
        <taxon>Tritrichomonas</taxon>
    </lineage>
</organism>
<comment type="caution">
    <text evidence="10">The sequence shown here is derived from an EMBL/GenBank/DDBJ whole genome shotgun (WGS) entry which is preliminary data.</text>
</comment>
<dbReference type="InterPro" id="IPR044066">
    <property type="entry name" value="TRIAD_supradom"/>
</dbReference>
<dbReference type="InterPro" id="IPR013083">
    <property type="entry name" value="Znf_RING/FYVE/PHD"/>
</dbReference>
<name>A0A1J4KH06_9EUKA</name>
<dbReference type="GeneID" id="94826400"/>
<dbReference type="GO" id="GO:0061630">
    <property type="term" value="F:ubiquitin protein ligase activity"/>
    <property type="evidence" value="ECO:0007669"/>
    <property type="project" value="UniProtKB-EC"/>
</dbReference>
<dbReference type="GO" id="GO:0008270">
    <property type="term" value="F:zinc ion binding"/>
    <property type="evidence" value="ECO:0007669"/>
    <property type="project" value="UniProtKB-KW"/>
</dbReference>
<evidence type="ECO:0000256" key="5">
    <source>
        <dbReference type="ARBA" id="ARBA00022737"/>
    </source>
</evidence>
<dbReference type="VEuPathDB" id="TrichDB:TRFO_04112"/>
<dbReference type="EC" id="2.3.2.31" evidence="2"/>
<dbReference type="SUPFAM" id="SSF57850">
    <property type="entry name" value="RING/U-box"/>
    <property type="match status" value="3"/>
</dbReference>
<dbReference type="GO" id="GO:0016567">
    <property type="term" value="P:protein ubiquitination"/>
    <property type="evidence" value="ECO:0007669"/>
    <property type="project" value="InterPro"/>
</dbReference>
<evidence type="ECO:0000256" key="7">
    <source>
        <dbReference type="ARBA" id="ARBA00022786"/>
    </source>
</evidence>
<gene>
    <name evidence="10" type="ORF">TRFO_04112</name>
</gene>
<evidence type="ECO:0000256" key="1">
    <source>
        <dbReference type="ARBA" id="ARBA00001798"/>
    </source>
</evidence>
<keyword evidence="11" id="KW-1185">Reference proteome</keyword>
<proteinExistence type="predicted"/>
<evidence type="ECO:0000256" key="4">
    <source>
        <dbReference type="ARBA" id="ARBA00022723"/>
    </source>
</evidence>
<dbReference type="CDD" id="cd20335">
    <property type="entry name" value="BRcat_RBR"/>
    <property type="match status" value="1"/>
</dbReference>
<dbReference type="Gene3D" id="3.30.40.10">
    <property type="entry name" value="Zinc/RING finger domain, C3HC4 (zinc finger)"/>
    <property type="match status" value="1"/>
</dbReference>
<dbReference type="Pfam" id="PF22191">
    <property type="entry name" value="IBR_1"/>
    <property type="match status" value="1"/>
</dbReference>
<dbReference type="EMBL" id="MLAK01000605">
    <property type="protein sequence ID" value="OHT10625.1"/>
    <property type="molecule type" value="Genomic_DNA"/>
</dbReference>
<dbReference type="OrthoDB" id="10009520at2759"/>